<evidence type="ECO:0000313" key="2">
    <source>
        <dbReference type="EMBL" id="KAK7799356.1"/>
    </source>
</evidence>
<dbReference type="Proteomes" id="UP001488838">
    <property type="component" value="Unassembled WGS sequence"/>
</dbReference>
<accession>A0AAW0HCX0</accession>
<protein>
    <submittedName>
        <fullName evidence="2">Uncharacterized protein</fullName>
    </submittedName>
</protein>
<dbReference type="EMBL" id="JBBHLL010000621">
    <property type="protein sequence ID" value="KAK7799356.1"/>
    <property type="molecule type" value="Genomic_DNA"/>
</dbReference>
<sequence>MGKGYIPAKDRTGITGTSERMAFVKEPPALTSKSPRQEDTELGSSPARALCVWKTQRGMSGCELHKQPLSSHRKAGEDTQNFIIQQGQEILVSQVHINSPIIFLAPLM</sequence>
<gene>
    <name evidence="2" type="ORF">U0070_019003</name>
</gene>
<proteinExistence type="predicted"/>
<reference evidence="2 3" key="1">
    <citation type="journal article" date="2023" name="bioRxiv">
        <title>Conserved and derived expression patterns and positive selection on dental genes reveal complex evolutionary context of ever-growing rodent molars.</title>
        <authorList>
            <person name="Calamari Z.T."/>
            <person name="Song A."/>
            <person name="Cohen E."/>
            <person name="Akter M."/>
            <person name="Roy R.D."/>
            <person name="Hallikas O."/>
            <person name="Christensen M.M."/>
            <person name="Li P."/>
            <person name="Marangoni P."/>
            <person name="Jernvall J."/>
            <person name="Klein O.D."/>
        </authorList>
    </citation>
    <scope>NUCLEOTIDE SEQUENCE [LARGE SCALE GENOMIC DNA]</scope>
    <source>
        <strain evidence="2">V071</strain>
    </source>
</reference>
<dbReference type="AlphaFoldDB" id="A0AAW0HCX0"/>
<evidence type="ECO:0000256" key="1">
    <source>
        <dbReference type="SAM" id="MobiDB-lite"/>
    </source>
</evidence>
<keyword evidence="3" id="KW-1185">Reference proteome</keyword>
<evidence type="ECO:0000313" key="3">
    <source>
        <dbReference type="Proteomes" id="UP001488838"/>
    </source>
</evidence>
<organism evidence="2 3">
    <name type="scientific">Myodes glareolus</name>
    <name type="common">Bank vole</name>
    <name type="synonym">Clethrionomys glareolus</name>
    <dbReference type="NCBI Taxonomy" id="447135"/>
    <lineage>
        <taxon>Eukaryota</taxon>
        <taxon>Metazoa</taxon>
        <taxon>Chordata</taxon>
        <taxon>Craniata</taxon>
        <taxon>Vertebrata</taxon>
        <taxon>Euteleostomi</taxon>
        <taxon>Mammalia</taxon>
        <taxon>Eutheria</taxon>
        <taxon>Euarchontoglires</taxon>
        <taxon>Glires</taxon>
        <taxon>Rodentia</taxon>
        <taxon>Myomorpha</taxon>
        <taxon>Muroidea</taxon>
        <taxon>Cricetidae</taxon>
        <taxon>Arvicolinae</taxon>
        <taxon>Myodes</taxon>
    </lineage>
</organism>
<name>A0AAW0HCX0_MYOGA</name>
<feature type="non-terminal residue" evidence="2">
    <location>
        <position position="108"/>
    </location>
</feature>
<comment type="caution">
    <text evidence="2">The sequence shown here is derived from an EMBL/GenBank/DDBJ whole genome shotgun (WGS) entry which is preliminary data.</text>
</comment>
<feature type="region of interest" description="Disordered" evidence="1">
    <location>
        <begin position="1"/>
        <end position="45"/>
    </location>
</feature>